<dbReference type="InterPro" id="IPR001248">
    <property type="entry name" value="Pur-cyt_permease"/>
</dbReference>
<dbReference type="Gene3D" id="1.10.4160.10">
    <property type="entry name" value="Hydantoin permease"/>
    <property type="match status" value="1"/>
</dbReference>
<gene>
    <name evidence="7" type="ORF">H3V42_21760</name>
</gene>
<keyword evidence="4 6" id="KW-1133">Transmembrane helix</keyword>
<feature type="transmembrane region" description="Helical" evidence="6">
    <location>
        <begin position="395"/>
        <end position="414"/>
    </location>
</feature>
<dbReference type="Proteomes" id="UP000515377">
    <property type="component" value="Chromosome"/>
</dbReference>
<dbReference type="InterPro" id="IPR030191">
    <property type="entry name" value="CodB"/>
</dbReference>
<feature type="transmembrane region" description="Helical" evidence="6">
    <location>
        <begin position="27"/>
        <end position="47"/>
    </location>
</feature>
<feature type="transmembrane region" description="Helical" evidence="6">
    <location>
        <begin position="307"/>
        <end position="328"/>
    </location>
</feature>
<feature type="transmembrane region" description="Helical" evidence="6">
    <location>
        <begin position="264"/>
        <end position="287"/>
    </location>
</feature>
<evidence type="ECO:0000256" key="4">
    <source>
        <dbReference type="ARBA" id="ARBA00022989"/>
    </source>
</evidence>
<feature type="transmembrane region" description="Helical" evidence="6">
    <location>
        <begin position="101"/>
        <end position="129"/>
    </location>
</feature>
<keyword evidence="5 6" id="KW-0472">Membrane</keyword>
<feature type="transmembrane region" description="Helical" evidence="6">
    <location>
        <begin position="168"/>
        <end position="188"/>
    </location>
</feature>
<accession>A0A9X7U672</accession>
<dbReference type="EMBL" id="CP060122">
    <property type="protein sequence ID" value="QNG44466.1"/>
    <property type="molecule type" value="Genomic_DNA"/>
</dbReference>
<dbReference type="PANTHER" id="PTHR30569:SF0">
    <property type="entry name" value="CYTOSINE PERMEASE"/>
    <property type="match status" value="1"/>
</dbReference>
<feature type="transmembrane region" description="Helical" evidence="6">
    <location>
        <begin position="335"/>
        <end position="357"/>
    </location>
</feature>
<feature type="transmembrane region" description="Helical" evidence="6">
    <location>
        <begin position="59"/>
        <end position="81"/>
    </location>
</feature>
<dbReference type="PANTHER" id="PTHR30569">
    <property type="entry name" value="CYTOSINE TRANSPORTER CODB"/>
    <property type="match status" value="1"/>
</dbReference>
<evidence type="ECO:0000256" key="5">
    <source>
        <dbReference type="ARBA" id="ARBA00023136"/>
    </source>
</evidence>
<evidence type="ECO:0000313" key="7">
    <source>
        <dbReference type="EMBL" id="QNG44466.1"/>
    </source>
</evidence>
<dbReference type="Pfam" id="PF02133">
    <property type="entry name" value="Transp_cyt_pur"/>
    <property type="match status" value="1"/>
</dbReference>
<organism evidence="7 8">
    <name type="scientific">Sphingobium yanoikuyae</name>
    <name type="common">Sphingomonas yanoikuyae</name>
    <dbReference type="NCBI Taxonomy" id="13690"/>
    <lineage>
        <taxon>Bacteria</taxon>
        <taxon>Pseudomonadati</taxon>
        <taxon>Pseudomonadota</taxon>
        <taxon>Alphaproteobacteria</taxon>
        <taxon>Sphingomonadales</taxon>
        <taxon>Sphingomonadaceae</taxon>
        <taxon>Sphingobium</taxon>
    </lineage>
</organism>
<dbReference type="GO" id="GO:0005886">
    <property type="term" value="C:plasma membrane"/>
    <property type="evidence" value="ECO:0007669"/>
    <property type="project" value="TreeGrafter"/>
</dbReference>
<evidence type="ECO:0000256" key="2">
    <source>
        <dbReference type="ARBA" id="ARBA00008974"/>
    </source>
</evidence>
<sequence>MEMQSDESSHHGYAAERVPESAQGSGWRIFFIVAGSLCGLPVFILSARIFGGLGFSHGLLAVLLGAGISAILGACSAYTGSSARMGLAMLADHAFGPWGSGIVKLVIAISLVGWFGVNIGVLGATAASALSQMSGWHVPPLAIGLPVSLAIAATTIAGATGLERLGSVLVPVTLIVLLASVGLSWRHLDTAMATTGTGEIGFGGAVAAIVGSYVVGIVIQPDYGRFVRRPWQAAMGAGLSLGVAYPLVMILSSLASLALGAPELISAMILLGFGVPALAVLLLGAWIDSSACLYSASLSFANQLPRLGFAAIVATITLVGILLVVVGADTVFIPFLMTLGVALPPLATVLILSHFLVRVPASFLSSVTAAICWATGTATGGVTTQKWLTLSGLPVLDSIVITCLTLTIFNHLIVMRHTTS</sequence>
<evidence type="ECO:0000256" key="6">
    <source>
        <dbReference type="SAM" id="Phobius"/>
    </source>
</evidence>
<feature type="transmembrane region" description="Helical" evidence="6">
    <location>
        <begin position="231"/>
        <end position="252"/>
    </location>
</feature>
<feature type="transmembrane region" description="Helical" evidence="6">
    <location>
        <begin position="141"/>
        <end position="162"/>
    </location>
</feature>
<feature type="transmembrane region" description="Helical" evidence="6">
    <location>
        <begin position="200"/>
        <end position="219"/>
    </location>
</feature>
<keyword evidence="3 6" id="KW-0812">Transmembrane</keyword>
<comment type="similarity">
    <text evidence="2">Belongs to the purine-cytosine permease (2.A.39) family.</text>
</comment>
<comment type="subcellular location">
    <subcellularLocation>
        <location evidence="1">Membrane</location>
        <topology evidence="1">Multi-pass membrane protein</topology>
    </subcellularLocation>
</comment>
<evidence type="ECO:0000313" key="8">
    <source>
        <dbReference type="Proteomes" id="UP000515377"/>
    </source>
</evidence>
<evidence type="ECO:0000256" key="1">
    <source>
        <dbReference type="ARBA" id="ARBA00004141"/>
    </source>
</evidence>
<name>A0A9X7U672_SPHYA</name>
<evidence type="ECO:0000256" key="3">
    <source>
        <dbReference type="ARBA" id="ARBA00022692"/>
    </source>
</evidence>
<dbReference type="AlphaFoldDB" id="A0A9X7U672"/>
<reference evidence="7 8" key="1">
    <citation type="submission" date="2020-07" db="EMBL/GenBank/DDBJ databases">
        <title>Whole genome sequence of Sphingobium yanoikuyae A3.</title>
        <authorList>
            <person name="Han S.-S."/>
        </authorList>
    </citation>
    <scope>NUCLEOTIDE SEQUENCE [LARGE SCALE GENOMIC DNA]</scope>
    <source>
        <strain evidence="7 8">A3</strain>
    </source>
</reference>
<dbReference type="GO" id="GO:0015209">
    <property type="term" value="F:cytosine transmembrane transporter activity"/>
    <property type="evidence" value="ECO:0007669"/>
    <property type="project" value="InterPro"/>
</dbReference>
<protein>
    <submittedName>
        <fullName evidence="7">Cytosine permease</fullName>
    </submittedName>
</protein>
<proteinExistence type="inferred from homology"/>
<feature type="transmembrane region" description="Helical" evidence="6">
    <location>
        <begin position="363"/>
        <end position="383"/>
    </location>
</feature>